<organism evidence="1 2">
    <name type="scientific">Eumeta variegata</name>
    <name type="common">Bagworm moth</name>
    <name type="synonym">Eumeta japonica</name>
    <dbReference type="NCBI Taxonomy" id="151549"/>
    <lineage>
        <taxon>Eukaryota</taxon>
        <taxon>Metazoa</taxon>
        <taxon>Ecdysozoa</taxon>
        <taxon>Arthropoda</taxon>
        <taxon>Hexapoda</taxon>
        <taxon>Insecta</taxon>
        <taxon>Pterygota</taxon>
        <taxon>Neoptera</taxon>
        <taxon>Endopterygota</taxon>
        <taxon>Lepidoptera</taxon>
        <taxon>Glossata</taxon>
        <taxon>Ditrysia</taxon>
        <taxon>Tineoidea</taxon>
        <taxon>Psychidae</taxon>
        <taxon>Oiketicinae</taxon>
        <taxon>Eumeta</taxon>
    </lineage>
</organism>
<dbReference type="OrthoDB" id="2668416at2759"/>
<proteinExistence type="predicted"/>
<reference evidence="1 2" key="1">
    <citation type="journal article" date="2019" name="Commun. Biol.">
        <title>The bagworm genome reveals a unique fibroin gene that provides high tensile strength.</title>
        <authorList>
            <person name="Kono N."/>
            <person name="Nakamura H."/>
            <person name="Ohtoshi R."/>
            <person name="Tomita M."/>
            <person name="Numata K."/>
            <person name="Arakawa K."/>
        </authorList>
    </citation>
    <scope>NUCLEOTIDE SEQUENCE [LARGE SCALE GENOMIC DNA]</scope>
</reference>
<evidence type="ECO:0000313" key="1">
    <source>
        <dbReference type="EMBL" id="GBP13272.1"/>
    </source>
</evidence>
<gene>
    <name evidence="1" type="ORF">EVAR_90597_1</name>
</gene>
<dbReference type="Proteomes" id="UP000299102">
    <property type="component" value="Unassembled WGS sequence"/>
</dbReference>
<name>A0A4C1TFM0_EUMVA</name>
<comment type="caution">
    <text evidence="1">The sequence shown here is derived from an EMBL/GenBank/DDBJ whole genome shotgun (WGS) entry which is preliminary data.</text>
</comment>
<evidence type="ECO:0000313" key="2">
    <source>
        <dbReference type="Proteomes" id="UP000299102"/>
    </source>
</evidence>
<protein>
    <submittedName>
        <fullName evidence="1">Uncharacterized protein</fullName>
    </submittedName>
</protein>
<dbReference type="EMBL" id="BGZK01005263">
    <property type="protein sequence ID" value="GBP13272.1"/>
    <property type="molecule type" value="Genomic_DNA"/>
</dbReference>
<dbReference type="AlphaFoldDB" id="A0A4C1TFM0"/>
<sequence>MCAPPDRARRALSWQARTRESARAQKRDSDISVAHSSIRRRLANSSLRSDMRESCVYESRGFKPQNCEAIQTRAVVCDFRVSVSFKMEVDEEVFTVVAPQKKKERRYLGTGCSFGELSYNYRLGKSTITGIVREVCKSLWNKLVNIVMPKRLKISGRQ</sequence>
<accession>A0A4C1TFM0</accession>
<keyword evidence="2" id="KW-1185">Reference proteome</keyword>